<organism evidence="9 10">
    <name type="scientific">Parvibaculum lavamentivorans (strain DS-1 / DSM 13023 / NCIMB 13966)</name>
    <dbReference type="NCBI Taxonomy" id="402881"/>
    <lineage>
        <taxon>Bacteria</taxon>
        <taxon>Pseudomonadati</taxon>
        <taxon>Pseudomonadota</taxon>
        <taxon>Alphaproteobacteria</taxon>
        <taxon>Hyphomicrobiales</taxon>
        <taxon>Parvibaculaceae</taxon>
        <taxon>Parvibaculum</taxon>
    </lineage>
</organism>
<dbReference type="AlphaFoldDB" id="A7HVC2"/>
<keyword evidence="3 6" id="KW-0808">Transferase</keyword>
<dbReference type="PANTHER" id="PTHR42971:SF1">
    <property type="entry name" value="TRNA (CYTIDINE(34)-2'-O)-METHYLTRANSFERASE"/>
    <property type="match status" value="1"/>
</dbReference>
<dbReference type="InterPro" id="IPR029026">
    <property type="entry name" value="tRNA_m1G_MTases_N"/>
</dbReference>
<dbReference type="EMBL" id="CP000774">
    <property type="protein sequence ID" value="ABS63855.1"/>
    <property type="molecule type" value="Genomic_DNA"/>
</dbReference>
<feature type="binding site" evidence="6 7">
    <location>
        <position position="118"/>
    </location>
    <ligand>
        <name>S-adenosyl-L-methionine</name>
        <dbReference type="ChEBI" id="CHEBI:59789"/>
    </ligand>
</feature>
<keyword evidence="2 6" id="KW-0489">Methyltransferase</keyword>
<comment type="function">
    <text evidence="6">Methylates the ribose at the nucleotide 34 wobble position in the two leucyl isoacceptors tRNA(Leu)(CmAA) and tRNA(Leu)(cmnm5UmAA). Catalyzes the methyl transfer from S-adenosyl-L-methionine to the 2'-OH of the wobble nucleotide.</text>
</comment>
<keyword evidence="5 6" id="KW-0819">tRNA processing</keyword>
<feature type="binding site" evidence="6 7">
    <location>
        <position position="146"/>
    </location>
    <ligand>
        <name>S-adenosyl-L-methionine</name>
        <dbReference type="ChEBI" id="CHEBI:59789"/>
    </ligand>
</feature>
<sequence>MTGPRFKVTRNLYRRLVSMRLALYEPDIPPNVGTLIRLGACLGVPVHIIEPCGFPWSDRDLKRAAMDYGALADVTRHASWAAFAETRTAASRLILLTTKTHNNFMDFTFRPGDTLLIGRESAGVPAEVHDAADARVTIPMRPPARSLNMAVAASMVLTEALRQTGGFPGAGEIER</sequence>
<dbReference type="GO" id="GO:0002130">
    <property type="term" value="P:wobble position ribose methylation"/>
    <property type="evidence" value="ECO:0007669"/>
    <property type="project" value="TreeGrafter"/>
</dbReference>
<dbReference type="GO" id="GO:0003723">
    <property type="term" value="F:RNA binding"/>
    <property type="evidence" value="ECO:0007669"/>
    <property type="project" value="InterPro"/>
</dbReference>
<feature type="binding site" evidence="6 7">
    <location>
        <position position="138"/>
    </location>
    <ligand>
        <name>S-adenosyl-L-methionine</name>
        <dbReference type="ChEBI" id="CHEBI:59789"/>
    </ligand>
</feature>
<dbReference type="InterPro" id="IPR029028">
    <property type="entry name" value="Alpha/beta_knot_MTases"/>
</dbReference>
<dbReference type="KEGG" id="pla:Plav_2241"/>
<dbReference type="Gene3D" id="3.40.1280.10">
    <property type="match status" value="1"/>
</dbReference>
<feature type="domain" description="tRNA/rRNA methyltransferase SpoU type" evidence="8">
    <location>
        <begin position="19"/>
        <end position="157"/>
    </location>
</feature>
<comment type="similarity">
    <text evidence="6">Belongs to the class IV-like SAM-binding methyltransferase superfamily. RNA methyltransferase TrmH family. TrmL subfamily.</text>
</comment>
<evidence type="ECO:0000313" key="9">
    <source>
        <dbReference type="EMBL" id="ABS63855.1"/>
    </source>
</evidence>
<dbReference type="HOGENOM" id="CLU_110125_2_0_5"/>
<evidence type="ECO:0000256" key="2">
    <source>
        <dbReference type="ARBA" id="ARBA00022603"/>
    </source>
</evidence>
<gene>
    <name evidence="6" type="primary">trmL</name>
    <name evidence="9" type="ordered locus">Plav_2241</name>
</gene>
<dbReference type="InterPro" id="IPR001537">
    <property type="entry name" value="SpoU_MeTrfase"/>
</dbReference>
<evidence type="ECO:0000256" key="6">
    <source>
        <dbReference type="HAMAP-Rule" id="MF_01885"/>
    </source>
</evidence>
<comment type="catalytic activity">
    <reaction evidence="6">
        <text>5-carboxymethylaminomethyluridine(34) in tRNA(Leu) + S-adenosyl-L-methionine = 5-carboxymethylaminomethyl-2'-O-methyluridine(34) in tRNA(Leu) + S-adenosyl-L-homocysteine + H(+)</text>
        <dbReference type="Rhea" id="RHEA:43088"/>
        <dbReference type="Rhea" id="RHEA-COMP:10333"/>
        <dbReference type="Rhea" id="RHEA-COMP:10334"/>
        <dbReference type="ChEBI" id="CHEBI:15378"/>
        <dbReference type="ChEBI" id="CHEBI:57856"/>
        <dbReference type="ChEBI" id="CHEBI:59789"/>
        <dbReference type="ChEBI" id="CHEBI:74508"/>
        <dbReference type="ChEBI" id="CHEBI:74511"/>
        <dbReference type="EC" id="2.1.1.207"/>
    </reaction>
</comment>
<dbReference type="CDD" id="cd18094">
    <property type="entry name" value="SpoU-like_TrmL"/>
    <property type="match status" value="1"/>
</dbReference>
<dbReference type="Proteomes" id="UP000006377">
    <property type="component" value="Chromosome"/>
</dbReference>
<reference evidence="9 10" key="1">
    <citation type="journal article" date="2011" name="Stand. Genomic Sci.">
        <title>Complete genome sequence of Parvibaculum lavamentivorans type strain (DS-1(T)).</title>
        <authorList>
            <person name="Schleheck D."/>
            <person name="Weiss M."/>
            <person name="Pitluck S."/>
            <person name="Bruce D."/>
            <person name="Land M.L."/>
            <person name="Han S."/>
            <person name="Saunders E."/>
            <person name="Tapia R."/>
            <person name="Detter C."/>
            <person name="Brettin T."/>
            <person name="Han J."/>
            <person name="Woyke T."/>
            <person name="Goodwin L."/>
            <person name="Pennacchio L."/>
            <person name="Nolan M."/>
            <person name="Cook A.M."/>
            <person name="Kjelleberg S."/>
            <person name="Thomas T."/>
        </authorList>
    </citation>
    <scope>NUCLEOTIDE SEQUENCE [LARGE SCALE GENOMIC DNA]</scope>
    <source>
        <strain evidence="10">DS-1 / DSM 13023 / NCIMB 13966</strain>
    </source>
</reference>
<dbReference type="eggNOG" id="COG0219">
    <property type="taxonomic scope" value="Bacteria"/>
</dbReference>
<comment type="subcellular location">
    <subcellularLocation>
        <location evidence="6">Cytoplasm</location>
    </subcellularLocation>
</comment>
<evidence type="ECO:0000313" key="10">
    <source>
        <dbReference type="Proteomes" id="UP000006377"/>
    </source>
</evidence>
<dbReference type="EC" id="2.1.1.207" evidence="6"/>
<proteinExistence type="inferred from homology"/>
<comment type="subunit">
    <text evidence="6">Homodimer.</text>
</comment>
<accession>A7HVC2</accession>
<comment type="catalytic activity">
    <reaction evidence="6">
        <text>cytidine(34) in tRNA + S-adenosyl-L-methionine = 2'-O-methylcytidine(34) in tRNA + S-adenosyl-L-homocysteine + H(+)</text>
        <dbReference type="Rhea" id="RHEA:43084"/>
        <dbReference type="Rhea" id="RHEA-COMP:10331"/>
        <dbReference type="Rhea" id="RHEA-COMP:10332"/>
        <dbReference type="ChEBI" id="CHEBI:15378"/>
        <dbReference type="ChEBI" id="CHEBI:57856"/>
        <dbReference type="ChEBI" id="CHEBI:59789"/>
        <dbReference type="ChEBI" id="CHEBI:74495"/>
        <dbReference type="ChEBI" id="CHEBI:82748"/>
        <dbReference type="EC" id="2.1.1.207"/>
    </reaction>
</comment>
<keyword evidence="1 6" id="KW-0963">Cytoplasm</keyword>
<dbReference type="GO" id="GO:0141098">
    <property type="term" value="F:tRNA (cytidine(34)-2'-O)-methyltransferase activity"/>
    <property type="evidence" value="ECO:0007669"/>
    <property type="project" value="RHEA"/>
</dbReference>
<feature type="binding site" evidence="6 7">
    <location>
        <position position="96"/>
    </location>
    <ligand>
        <name>S-adenosyl-L-methionine</name>
        <dbReference type="ChEBI" id="CHEBI:59789"/>
    </ligand>
</feature>
<evidence type="ECO:0000256" key="3">
    <source>
        <dbReference type="ARBA" id="ARBA00022679"/>
    </source>
</evidence>
<keyword evidence="4 6" id="KW-0949">S-adenosyl-L-methionine</keyword>
<dbReference type="PANTHER" id="PTHR42971">
    <property type="entry name" value="TRNA (CYTIDINE(34)-2'-O)-METHYLTRANSFERASE"/>
    <property type="match status" value="1"/>
</dbReference>
<dbReference type="STRING" id="402881.Plav_2241"/>
<evidence type="ECO:0000259" key="8">
    <source>
        <dbReference type="Pfam" id="PF00588"/>
    </source>
</evidence>
<evidence type="ECO:0000256" key="4">
    <source>
        <dbReference type="ARBA" id="ARBA00022691"/>
    </source>
</evidence>
<dbReference type="InterPro" id="IPR016914">
    <property type="entry name" value="TrmL"/>
</dbReference>
<evidence type="ECO:0000256" key="5">
    <source>
        <dbReference type="ARBA" id="ARBA00022694"/>
    </source>
</evidence>
<dbReference type="SUPFAM" id="SSF75217">
    <property type="entry name" value="alpha/beta knot"/>
    <property type="match status" value="1"/>
</dbReference>
<evidence type="ECO:0000256" key="1">
    <source>
        <dbReference type="ARBA" id="ARBA00022490"/>
    </source>
</evidence>
<name>A7HVC2_PARL1</name>
<protein>
    <recommendedName>
        <fullName evidence="6">tRNA (cytidine(34)-2'-O)-methyltransferase</fullName>
        <ecNumber evidence="6">2.1.1.207</ecNumber>
    </recommendedName>
    <alternativeName>
        <fullName evidence="6">tRNA (cytidine/uridine-2'-O-)-methyltransferase TrmL</fullName>
    </alternativeName>
</protein>
<dbReference type="GO" id="GO:0005737">
    <property type="term" value="C:cytoplasm"/>
    <property type="evidence" value="ECO:0007669"/>
    <property type="project" value="UniProtKB-SubCell"/>
</dbReference>
<dbReference type="HAMAP" id="MF_01885">
    <property type="entry name" value="tRNA_methyltr_TrmL"/>
    <property type="match status" value="1"/>
</dbReference>
<evidence type="ECO:0000256" key="7">
    <source>
        <dbReference type="PIRSR" id="PIRSR029256-1"/>
    </source>
</evidence>
<dbReference type="Pfam" id="PF00588">
    <property type="entry name" value="SpoU_methylase"/>
    <property type="match status" value="1"/>
</dbReference>
<keyword evidence="10" id="KW-1185">Reference proteome</keyword>
<dbReference type="GO" id="GO:0141102">
    <property type="term" value="F:tRNA (5-carboxymethylaminomethyluridine(34)-2'-O)-methyltransferase activity"/>
    <property type="evidence" value="ECO:0007669"/>
    <property type="project" value="RHEA"/>
</dbReference>
<dbReference type="PIRSF" id="PIRSF029256">
    <property type="entry name" value="SpoU_TrmH_prd"/>
    <property type="match status" value="1"/>
</dbReference>